<accession>A0A151JN06</accession>
<dbReference type="AlphaFoldDB" id="A0A151JN06"/>
<dbReference type="EMBL" id="KQ978907">
    <property type="protein sequence ID" value="KYN27542.1"/>
    <property type="molecule type" value="Genomic_DNA"/>
</dbReference>
<gene>
    <name evidence="2" type="ORF">ALC57_03070</name>
</gene>
<reference evidence="2 3" key="1">
    <citation type="submission" date="2015-09" db="EMBL/GenBank/DDBJ databases">
        <title>Trachymyrmex cornetzi WGS genome.</title>
        <authorList>
            <person name="Nygaard S."/>
            <person name="Hu H."/>
            <person name="Boomsma J."/>
            <person name="Zhang G."/>
        </authorList>
    </citation>
    <scope>NUCLEOTIDE SEQUENCE [LARGE SCALE GENOMIC DNA]</scope>
    <source>
        <strain evidence="2">Tcor2-1</strain>
        <tissue evidence="2">Whole body</tissue>
    </source>
</reference>
<feature type="region of interest" description="Disordered" evidence="1">
    <location>
        <begin position="152"/>
        <end position="180"/>
    </location>
</feature>
<evidence type="ECO:0000256" key="1">
    <source>
        <dbReference type="SAM" id="MobiDB-lite"/>
    </source>
</evidence>
<name>A0A151JN06_9HYME</name>
<evidence type="ECO:0000313" key="2">
    <source>
        <dbReference type="EMBL" id="KYN27542.1"/>
    </source>
</evidence>
<proteinExistence type="predicted"/>
<protein>
    <submittedName>
        <fullName evidence="2">Uncharacterized protein</fullName>
    </submittedName>
</protein>
<organism evidence="2 3">
    <name type="scientific">Trachymyrmex cornetzi</name>
    <dbReference type="NCBI Taxonomy" id="471704"/>
    <lineage>
        <taxon>Eukaryota</taxon>
        <taxon>Metazoa</taxon>
        <taxon>Ecdysozoa</taxon>
        <taxon>Arthropoda</taxon>
        <taxon>Hexapoda</taxon>
        <taxon>Insecta</taxon>
        <taxon>Pterygota</taxon>
        <taxon>Neoptera</taxon>
        <taxon>Endopterygota</taxon>
        <taxon>Hymenoptera</taxon>
        <taxon>Apocrita</taxon>
        <taxon>Aculeata</taxon>
        <taxon>Formicoidea</taxon>
        <taxon>Formicidae</taxon>
        <taxon>Myrmicinae</taxon>
        <taxon>Trachymyrmex</taxon>
    </lineage>
</organism>
<sequence>MAKSQFSLNNTLHKTIGTTPSLLLFGSDQYGFADDNLREYFHTIQNLDKDRSELRGKAIVKTRALQDYNKQIYDAKHKKPTVYNVGDHVMIKNVITTPGVNQKLAPKYKGPYIVNSVLNHDRYVIKDIEGFQITQRPFTGVFGPERLKLCQKRIEDPEESGHSSDSKDGRDDHDVRMPEL</sequence>
<dbReference type="Proteomes" id="UP000078492">
    <property type="component" value="Unassembled WGS sequence"/>
</dbReference>
<keyword evidence="3" id="KW-1185">Reference proteome</keyword>
<dbReference type="STRING" id="471704.A0A151JN06"/>
<evidence type="ECO:0000313" key="3">
    <source>
        <dbReference type="Proteomes" id="UP000078492"/>
    </source>
</evidence>